<dbReference type="Proteomes" id="UP000295620">
    <property type="component" value="Unassembled WGS sequence"/>
</dbReference>
<evidence type="ECO:0000313" key="9">
    <source>
        <dbReference type="Proteomes" id="UP000295620"/>
    </source>
</evidence>
<evidence type="ECO:0000256" key="2">
    <source>
        <dbReference type="ARBA" id="ARBA00010790"/>
    </source>
</evidence>
<comment type="cofactor">
    <cofactor evidence="1">
        <name>FAD</name>
        <dbReference type="ChEBI" id="CHEBI:57692"/>
    </cofactor>
</comment>
<evidence type="ECO:0000313" key="8">
    <source>
        <dbReference type="EMBL" id="TDQ10336.1"/>
    </source>
</evidence>
<dbReference type="Gene3D" id="3.50.50.60">
    <property type="entry name" value="FAD/NAD(P)-binding domain"/>
    <property type="match status" value="2"/>
</dbReference>
<dbReference type="AlphaFoldDB" id="A0A4R6SXY1"/>
<gene>
    <name evidence="8" type="ORF">ATK78_2502</name>
</gene>
<comment type="similarity">
    <text evidence="2">Belongs to the GMC oxidoreductase family.</text>
</comment>
<keyword evidence="5" id="KW-0560">Oxidoreductase</keyword>
<dbReference type="RefSeq" id="WP_133576348.1">
    <property type="nucleotide sequence ID" value="NZ_SNYC01000004.1"/>
</dbReference>
<evidence type="ECO:0000259" key="6">
    <source>
        <dbReference type="Pfam" id="PF00732"/>
    </source>
</evidence>
<dbReference type="InterPro" id="IPR051473">
    <property type="entry name" value="P2Ox-like"/>
</dbReference>
<dbReference type="SUPFAM" id="SSF54373">
    <property type="entry name" value="FAD-linked reductases, C-terminal domain"/>
    <property type="match status" value="1"/>
</dbReference>
<feature type="domain" description="Glucose-methanol-choline oxidoreductase C-terminal" evidence="7">
    <location>
        <begin position="432"/>
        <end position="551"/>
    </location>
</feature>
<evidence type="ECO:0000256" key="1">
    <source>
        <dbReference type="ARBA" id="ARBA00001974"/>
    </source>
</evidence>
<dbReference type="EMBL" id="SNYC01000004">
    <property type="protein sequence ID" value="TDQ10336.1"/>
    <property type="molecule type" value="Genomic_DNA"/>
</dbReference>
<accession>A0A4R6SXY1</accession>
<organism evidence="8 9">
    <name type="scientific">Pedobacter metabolipauper</name>
    <dbReference type="NCBI Taxonomy" id="425513"/>
    <lineage>
        <taxon>Bacteria</taxon>
        <taxon>Pseudomonadati</taxon>
        <taxon>Bacteroidota</taxon>
        <taxon>Sphingobacteriia</taxon>
        <taxon>Sphingobacteriales</taxon>
        <taxon>Sphingobacteriaceae</taxon>
        <taxon>Pedobacter</taxon>
    </lineage>
</organism>
<proteinExistence type="inferred from homology"/>
<dbReference type="Pfam" id="PF05199">
    <property type="entry name" value="GMC_oxred_C"/>
    <property type="match status" value="1"/>
</dbReference>
<comment type="caution">
    <text evidence="8">The sequence shown here is derived from an EMBL/GenBank/DDBJ whole genome shotgun (WGS) entry which is preliminary data.</text>
</comment>
<dbReference type="PANTHER" id="PTHR42784">
    <property type="entry name" value="PYRANOSE 2-OXIDASE"/>
    <property type="match status" value="1"/>
</dbReference>
<dbReference type="GO" id="GO:0016614">
    <property type="term" value="F:oxidoreductase activity, acting on CH-OH group of donors"/>
    <property type="evidence" value="ECO:0007669"/>
    <property type="project" value="InterPro"/>
</dbReference>
<sequence>MSNLNTKAVANNTYDAIVVGSGISGGWAAKELTEKGLKVLLLERGRNIEHLKDYTTAMKKPWEFEHRGKITEAQKATHPVQIRDYPYTEFNESFWVDDKECPYTEVKRFDWYRGFHVGGKSLMWGRQSYRFSDLNFEDNAKDGHGVDWPIRYKDLSAWYDYVEKFAGISGQAENWPALPDGQFLPPMDMNCVEKDVKKRIEDKWKKERIMTIGRVANLTVPHGGRGQCQYRNLCSRGCPFGAYFSTQSSTLPAAVATGNLTLRPYSLVNTIIYDKETQKAKGVVVIDSETKESIEYYAKIVFVNGSTLGSTFLLLNSTSEEFPDGLGNGSGELGHNLMDHHFRCGASGRAEGFDDKYTYGKRANGIYVPRYQNMGNDKKRDYVRGFGYQGGASRGNWHSEVAELAFGGDFKDLMTVPGAWTMGLGGFGESLPYHENRVYIDKSKKDKWGQPVLAIDCEFKDNERKMRIDMMDDAAEMLEASGIKDVKTYDNGSIPGMAIHEMGTARMGLDPKTSVLNKWNQMHEVKNVFVTDGSCMTSAACQNPSLTYMALTARACDFAVKELKAGNL</sequence>
<reference evidence="8 9" key="1">
    <citation type="submission" date="2019-03" db="EMBL/GenBank/DDBJ databases">
        <title>Genomic Encyclopedia of Archaeal and Bacterial Type Strains, Phase II (KMG-II): from individual species to whole genera.</title>
        <authorList>
            <person name="Goeker M."/>
        </authorList>
    </citation>
    <scope>NUCLEOTIDE SEQUENCE [LARGE SCALE GENOMIC DNA]</scope>
    <source>
        <strain evidence="8 9">DSM 19035</strain>
    </source>
</reference>
<dbReference type="GO" id="GO:0050660">
    <property type="term" value="F:flavin adenine dinucleotide binding"/>
    <property type="evidence" value="ECO:0007669"/>
    <property type="project" value="InterPro"/>
</dbReference>
<name>A0A4R6SXY1_9SPHI</name>
<dbReference type="SUPFAM" id="SSF51905">
    <property type="entry name" value="FAD/NAD(P)-binding domain"/>
    <property type="match status" value="1"/>
</dbReference>
<dbReference type="InterPro" id="IPR000172">
    <property type="entry name" value="GMC_OxRdtase_N"/>
</dbReference>
<feature type="domain" description="Glucose-methanol-choline oxidoreductase N-terminal" evidence="6">
    <location>
        <begin position="105"/>
        <end position="340"/>
    </location>
</feature>
<dbReference type="Pfam" id="PF13450">
    <property type="entry name" value="NAD_binding_8"/>
    <property type="match status" value="1"/>
</dbReference>
<evidence type="ECO:0000256" key="3">
    <source>
        <dbReference type="ARBA" id="ARBA00022630"/>
    </source>
</evidence>
<dbReference type="PANTHER" id="PTHR42784:SF1">
    <property type="entry name" value="PYRANOSE 2-OXIDASE"/>
    <property type="match status" value="1"/>
</dbReference>
<dbReference type="Pfam" id="PF00732">
    <property type="entry name" value="GMC_oxred_N"/>
    <property type="match status" value="1"/>
</dbReference>
<dbReference type="OrthoDB" id="9787779at2"/>
<keyword evidence="3" id="KW-0285">Flavoprotein</keyword>
<evidence type="ECO:0000259" key="7">
    <source>
        <dbReference type="Pfam" id="PF05199"/>
    </source>
</evidence>
<keyword evidence="4" id="KW-0274">FAD</keyword>
<keyword evidence="9" id="KW-1185">Reference proteome</keyword>
<dbReference type="InterPro" id="IPR007867">
    <property type="entry name" value="GMC_OxRtase_C"/>
</dbReference>
<evidence type="ECO:0000256" key="4">
    <source>
        <dbReference type="ARBA" id="ARBA00022827"/>
    </source>
</evidence>
<evidence type="ECO:0000256" key="5">
    <source>
        <dbReference type="ARBA" id="ARBA00023002"/>
    </source>
</evidence>
<dbReference type="InterPro" id="IPR036188">
    <property type="entry name" value="FAD/NAD-bd_sf"/>
</dbReference>
<protein>
    <submittedName>
        <fullName evidence="8">Choline dehydrogenase-like flavoprotein</fullName>
    </submittedName>
</protein>